<evidence type="ECO:0000256" key="1">
    <source>
        <dbReference type="SAM" id="MobiDB-lite"/>
    </source>
</evidence>
<dbReference type="Proteomes" id="UP000036403">
    <property type="component" value="Unassembled WGS sequence"/>
</dbReference>
<reference evidence="2 3" key="1">
    <citation type="submission" date="2015-04" db="EMBL/GenBank/DDBJ databases">
        <title>Lasius niger genome sequencing.</title>
        <authorList>
            <person name="Konorov E.A."/>
            <person name="Nikitin M.A."/>
            <person name="Kirill M.V."/>
            <person name="Chang P."/>
        </authorList>
    </citation>
    <scope>NUCLEOTIDE SEQUENCE [LARGE SCALE GENOMIC DNA]</scope>
    <source>
        <tissue evidence="2">Whole</tissue>
    </source>
</reference>
<dbReference type="OrthoDB" id="6776288at2759"/>
<gene>
    <name evidence="2" type="ORF">RF55_9746</name>
</gene>
<name>A0A0J7KJ95_LASNI</name>
<comment type="caution">
    <text evidence="2">The sequence shown here is derived from an EMBL/GenBank/DDBJ whole genome shotgun (WGS) entry which is preliminary data.</text>
</comment>
<keyword evidence="3" id="KW-1185">Reference proteome</keyword>
<protein>
    <submittedName>
        <fullName evidence="2">Conserved repeat domain protein</fullName>
    </submittedName>
</protein>
<evidence type="ECO:0000313" key="2">
    <source>
        <dbReference type="EMBL" id="KMQ90498.1"/>
    </source>
</evidence>
<dbReference type="PaxDb" id="67767-A0A0J7KJ95"/>
<dbReference type="AlphaFoldDB" id="A0A0J7KJ95"/>
<dbReference type="EMBL" id="LBMM01006576">
    <property type="protein sequence ID" value="KMQ90498.1"/>
    <property type="molecule type" value="Genomic_DNA"/>
</dbReference>
<feature type="region of interest" description="Disordered" evidence="1">
    <location>
        <begin position="84"/>
        <end position="125"/>
    </location>
</feature>
<feature type="region of interest" description="Disordered" evidence="1">
    <location>
        <begin position="43"/>
        <end position="68"/>
    </location>
</feature>
<proteinExistence type="predicted"/>
<evidence type="ECO:0000313" key="3">
    <source>
        <dbReference type="Proteomes" id="UP000036403"/>
    </source>
</evidence>
<sequence length="125" mass="14417">MRTTGNNGSWELFKKFGQLHYLVELDDGYKFKRHIDQLRRSEIQPRKSVSCAPGTDEPDSSSGMQRPAIEELVQISVNQPECDDLQADVEAPDPEAVQVEIPYEPVRRSNRPRRPPSHLQDYIRK</sequence>
<organism evidence="2 3">
    <name type="scientific">Lasius niger</name>
    <name type="common">Black garden ant</name>
    <dbReference type="NCBI Taxonomy" id="67767"/>
    <lineage>
        <taxon>Eukaryota</taxon>
        <taxon>Metazoa</taxon>
        <taxon>Ecdysozoa</taxon>
        <taxon>Arthropoda</taxon>
        <taxon>Hexapoda</taxon>
        <taxon>Insecta</taxon>
        <taxon>Pterygota</taxon>
        <taxon>Neoptera</taxon>
        <taxon>Endopterygota</taxon>
        <taxon>Hymenoptera</taxon>
        <taxon>Apocrita</taxon>
        <taxon>Aculeata</taxon>
        <taxon>Formicoidea</taxon>
        <taxon>Formicidae</taxon>
        <taxon>Formicinae</taxon>
        <taxon>Lasius</taxon>
        <taxon>Lasius</taxon>
    </lineage>
</organism>
<accession>A0A0J7KJ95</accession>
<feature type="compositionally biased region" description="Acidic residues" evidence="1">
    <location>
        <begin position="84"/>
        <end position="93"/>
    </location>
</feature>